<dbReference type="EMBL" id="BLTE01000009">
    <property type="protein sequence ID" value="GFK94239.1"/>
    <property type="molecule type" value="Genomic_DNA"/>
</dbReference>
<sequence>MTAKHETMIEEVMDRYMDEMVENLKSAITQAVEKELSRSLTRSLLQSEFYKRLSEDMRGGLQSIYKELASARQENGGPEIAKEKKRADQLFSEAAQQLDDILATTEKATGDIMDIVEKHMETQAKSNQILHSLKSGGVTKEHLKELRDMSDELNADLMSIMTALSFQDLTGQRIKRIIGAIKNVESIVLDLYLSTGLKVRAHEQEPEKTIEEIDAQATRQVNELKGPQLESNQASVDDLLASLGM</sequence>
<protein>
    <recommendedName>
        <fullName evidence="3">Chemotaxis protein CheZ</fullName>
    </recommendedName>
</protein>
<dbReference type="InterPro" id="IPR007439">
    <property type="entry name" value="Chemotax_Pase_CheZ"/>
</dbReference>
<dbReference type="Pfam" id="PF04344">
    <property type="entry name" value="CheZ"/>
    <property type="match status" value="1"/>
</dbReference>
<dbReference type="GO" id="GO:0003824">
    <property type="term" value="F:catalytic activity"/>
    <property type="evidence" value="ECO:0007669"/>
    <property type="project" value="InterPro"/>
</dbReference>
<dbReference type="RefSeq" id="WP_235956927.1">
    <property type="nucleotide sequence ID" value="NZ_BLTE01000009.1"/>
</dbReference>
<dbReference type="Gene3D" id="1.10.287.500">
    <property type="entry name" value="Helix hairpin bin"/>
    <property type="match status" value="1"/>
</dbReference>
<comment type="caution">
    <text evidence="1">The sequence shown here is derived from an EMBL/GenBank/DDBJ whole genome shotgun (WGS) entry which is preliminary data.</text>
</comment>
<organism evidence="1 2">
    <name type="scientific">Fundidesulfovibrio magnetotacticus</name>
    <dbReference type="NCBI Taxonomy" id="2730080"/>
    <lineage>
        <taxon>Bacteria</taxon>
        <taxon>Pseudomonadati</taxon>
        <taxon>Thermodesulfobacteriota</taxon>
        <taxon>Desulfovibrionia</taxon>
        <taxon>Desulfovibrionales</taxon>
        <taxon>Desulfovibrionaceae</taxon>
        <taxon>Fundidesulfovibrio</taxon>
    </lineage>
</organism>
<dbReference type="SUPFAM" id="SSF75708">
    <property type="entry name" value="Chemotaxis phosphatase CheZ"/>
    <property type="match status" value="1"/>
</dbReference>
<dbReference type="Proteomes" id="UP000494245">
    <property type="component" value="Unassembled WGS sequence"/>
</dbReference>
<evidence type="ECO:0000313" key="2">
    <source>
        <dbReference type="Proteomes" id="UP000494245"/>
    </source>
</evidence>
<name>A0A6V8LW02_9BACT</name>
<dbReference type="AlphaFoldDB" id="A0A6V8LW02"/>
<keyword evidence="2" id="KW-1185">Reference proteome</keyword>
<reference evidence="1 2" key="1">
    <citation type="submission" date="2020-04" db="EMBL/GenBank/DDBJ databases">
        <authorList>
            <consortium name="Desulfovibrio sp. FSS-1 genome sequencing consortium"/>
            <person name="Shimoshige H."/>
            <person name="Kobayashi H."/>
            <person name="Maekawa T."/>
        </authorList>
    </citation>
    <scope>NUCLEOTIDE SEQUENCE [LARGE SCALE GENOMIC DNA]</scope>
    <source>
        <strain evidence="1 2">SIID29052-01</strain>
    </source>
</reference>
<accession>A0A6V8LW02</accession>
<gene>
    <name evidence="1" type="ORF">NNJEOMEG_02081</name>
</gene>
<reference evidence="1 2" key="2">
    <citation type="submission" date="2020-05" db="EMBL/GenBank/DDBJ databases">
        <title>Draft genome sequence of Desulfovibrio sp. strainFSS-1.</title>
        <authorList>
            <person name="Shimoshige H."/>
            <person name="Kobayashi H."/>
            <person name="Maekawa T."/>
        </authorList>
    </citation>
    <scope>NUCLEOTIDE SEQUENCE [LARGE SCALE GENOMIC DNA]</scope>
    <source>
        <strain evidence="1 2">SIID29052-01</strain>
    </source>
</reference>
<dbReference type="GO" id="GO:0009288">
    <property type="term" value="C:bacterial-type flagellum"/>
    <property type="evidence" value="ECO:0007669"/>
    <property type="project" value="InterPro"/>
</dbReference>
<proteinExistence type="predicted"/>
<dbReference type="GO" id="GO:0050920">
    <property type="term" value="P:regulation of chemotaxis"/>
    <property type="evidence" value="ECO:0007669"/>
    <property type="project" value="InterPro"/>
</dbReference>
<evidence type="ECO:0008006" key="3">
    <source>
        <dbReference type="Google" id="ProtNLM"/>
    </source>
</evidence>
<evidence type="ECO:0000313" key="1">
    <source>
        <dbReference type="EMBL" id="GFK94239.1"/>
    </source>
</evidence>